<dbReference type="OrthoDB" id="32624at10239"/>
<sequence length="431" mass="45470">MALSVLAVLIIGIVIILLIGVGIFYFVRNLFTPTVRPPLPTCGGGSACPEGSVCSTSGFCIPVGTCLLEGDCADDQTCIHSVCQFKQCTSDINCGRSGFCDFPRGSQIGTCKALCTNDQDCRGSQACNKGFCESKICLVKSDCSFDETCSNGAVRTYGNINNPKLISVDSGIGVCIPVLDPCDVDADCATGRCDRGRRLCIQCESSSDCGSTNSVCINGVCLRPDEQGCPEGQILINACSPNKKCLDYPVCCAPGGRCGQTCAKSSECSGGCPYCVGGICSCQRAPELPSADTCASNNDCLSNNCRDGICVRARNCTNDFFCYSSSTTPNNNFQDYPKGFCPPSIPGVLNLSHCNSSTNCCQTSKENAPCGNSQFCASDGLVCVNGFCRRDQFAGRYGDRCTADRDCLTDYSCVNISGVSTCRPRTAQFSP</sequence>
<dbReference type="GeneID" id="18266148"/>
<protein>
    <submittedName>
        <fullName evidence="2">EGF-like domain protein</fullName>
    </submittedName>
</protein>
<dbReference type="RefSeq" id="YP_009001022.1">
    <property type="nucleotide sequence ID" value="NC_023423.1"/>
</dbReference>
<dbReference type="InterPro" id="IPR052326">
    <property type="entry name" value="Diff-Dev_Assoc_Protein"/>
</dbReference>
<name>W5S5X2_9VIRU</name>
<evidence type="ECO:0000313" key="2">
    <source>
        <dbReference type="EMBL" id="AHH01687.1"/>
    </source>
</evidence>
<dbReference type="KEGG" id="vg:18266148"/>
<evidence type="ECO:0000313" key="3">
    <source>
        <dbReference type="Proteomes" id="UP000202176"/>
    </source>
</evidence>
<keyword evidence="1" id="KW-1133">Transmembrane helix</keyword>
<accession>W5S5X2</accession>
<dbReference type="EMBL" id="KF740664">
    <property type="protein sequence ID" value="AHH01687.1"/>
    <property type="molecule type" value="Genomic_DNA"/>
</dbReference>
<keyword evidence="1" id="KW-0472">Membrane</keyword>
<keyword evidence="3" id="KW-1185">Reference proteome</keyword>
<feature type="transmembrane region" description="Helical" evidence="1">
    <location>
        <begin position="6"/>
        <end position="27"/>
    </location>
</feature>
<dbReference type="PANTHER" id="PTHR33459">
    <property type="entry name" value="DD-GDCA PROTEIN"/>
    <property type="match status" value="1"/>
</dbReference>
<organism evidence="2 3">
    <name type="scientific">Pithovirus sibericum</name>
    <dbReference type="NCBI Taxonomy" id="1450746"/>
    <lineage>
        <taxon>Viruses</taxon>
        <taxon>Pithoviruses</taxon>
        <taxon>Orthopithovirinae</taxon>
        <taxon>Alphapithovirus</taxon>
        <taxon>Alphapithovirus sibericum</taxon>
    </lineage>
</organism>
<keyword evidence="1" id="KW-0812">Transmembrane</keyword>
<gene>
    <name evidence="2" type="ORF">pv_120</name>
</gene>
<proteinExistence type="predicted"/>
<evidence type="ECO:0000256" key="1">
    <source>
        <dbReference type="SAM" id="Phobius"/>
    </source>
</evidence>
<dbReference type="Proteomes" id="UP000202176">
    <property type="component" value="Segment"/>
</dbReference>
<dbReference type="PANTHER" id="PTHR33459:SF7">
    <property type="entry name" value="DD-GDCA PROTEIN"/>
    <property type="match status" value="1"/>
</dbReference>
<reference evidence="2 3" key="1">
    <citation type="journal article" date="2014" name="Proc. Natl. Acad. Sci. U.S.A.">
        <title>Thirty-thousand-year-old distant relative of giant icosahedral DNA viruses with a pandoravirus morphology.</title>
        <authorList>
            <person name="Legendre M."/>
            <person name="Bartoli J."/>
            <person name="Shmakova L."/>
            <person name="Jeudy S."/>
            <person name="Labadie K."/>
            <person name="Adrait A."/>
            <person name="Lescot M."/>
            <person name="Poirot O."/>
            <person name="Bertaux L."/>
            <person name="Bruley C."/>
            <person name="Coute Y."/>
            <person name="Rivkina E."/>
            <person name="Abergel C."/>
            <person name="Claverie J.M."/>
        </authorList>
    </citation>
    <scope>NUCLEOTIDE SEQUENCE [LARGE SCALE GENOMIC DNA]</scope>
    <source>
        <strain evidence="2">P1084-T</strain>
    </source>
</reference>